<dbReference type="EMBL" id="CALTRL010002290">
    <property type="protein sequence ID" value="CAH7675280.1"/>
    <property type="molecule type" value="Genomic_DNA"/>
</dbReference>
<name>A0AAV0AY12_PHAPC</name>
<feature type="compositionally biased region" description="Polar residues" evidence="1">
    <location>
        <begin position="415"/>
        <end position="429"/>
    </location>
</feature>
<gene>
    <name evidence="3" type="ORF">PPACK8108_LOCUS10263</name>
</gene>
<proteinExistence type="predicted"/>
<sequence>MRVARWIDPNTFYELSPPNGRPFIMSPYLACMNTLCAWPSPDRLSDALVCLRQSDRDDDNQTDGKAQDMVPMEEVDQNDIGKKKIGRHPRRYWRFIGLRNDGSRIDAFIEKNRTLLAKPHPQPSAQQIHTDQQSLNQNQIMNQANLLPSEDVPGRVASHSNGVSPGDQVQSISIGQKDNESGDDDDALSIRAPSSHATFSTAIEGNFDCSRPLPSSSSSYHFSPRIFPRHQVSLGAGMRDLYQDAEIEANEREGEARAQRIMDTVGEDEPMINPHPSSSPMHPSGSNQSLDSNDPLKKANKKYKHYSTALHGKTPKELGPNQGTVSRASSRTLPNRNLTQLLRGESRSAETVTSVSRRASLMPRPQSHYSSSNRNLDGLDPRLLNQFRSTSLDHSRQPIPLTPPSPTSPDRSVPLSTTKDSRQNTQTLTVRVPSDLSRAAKSDHAESLLVSSSPSTYRSGTTSETSTSIGIADMAQVNAQTQNLTQEQLINSPISDKEQRHLSINGTDPGQATKRSSRSSLRPSDGEDARSGTGSSVTSGSTPRAAPTSQLSSSSTIKEVGAMDGEVQNYSPAEVLPTLSVSQENGQDVLGDVSQSTDEQELDSQMAEKNQKRKVVTQAEIDQAPELKDVEVDSGKNGKDFVEKQLGPWRFGDPTTDILESVDVQKRRKFFSEGNGKHRKSFTYDPDVVYATSFFSPFMDFNTFDLAIGPVKMNVSRVLGDMPIRYTLRSTRIEKRRRLKKVREEKIVEEHMNVNSDGGAGSEDGGAKSGGRTKGDETSGISEDNGNESKLNNHVDYDDEKEEEEEIREEEIFVTIAFELVD</sequence>
<feature type="compositionally biased region" description="Polar residues" evidence="1">
    <location>
        <begin position="547"/>
        <end position="556"/>
    </location>
</feature>
<feature type="domain" description="Domain of unknown function at the cortex 1" evidence="2">
    <location>
        <begin position="653"/>
        <end position="732"/>
    </location>
</feature>
<dbReference type="PANTHER" id="PTHR34826">
    <property type="entry name" value="UPF0590 PROTEIN C409.17C"/>
    <property type="match status" value="1"/>
</dbReference>
<evidence type="ECO:0000313" key="3">
    <source>
        <dbReference type="EMBL" id="CAH7675280.1"/>
    </source>
</evidence>
<comment type="caution">
    <text evidence="3">The sequence shown here is derived from an EMBL/GenBank/DDBJ whole genome shotgun (WGS) entry which is preliminary data.</text>
</comment>
<dbReference type="InterPro" id="IPR013897">
    <property type="entry name" value="Duc1"/>
</dbReference>
<feature type="region of interest" description="Disordered" evidence="1">
    <location>
        <begin position="493"/>
        <end position="556"/>
    </location>
</feature>
<feature type="compositionally biased region" description="Low complexity" evidence="1">
    <location>
        <begin position="271"/>
        <end position="287"/>
    </location>
</feature>
<dbReference type="Proteomes" id="UP001153365">
    <property type="component" value="Unassembled WGS sequence"/>
</dbReference>
<dbReference type="PANTHER" id="PTHR34826:SF1">
    <property type="entry name" value="UPF0590 PROTEIN C594.01"/>
    <property type="match status" value="1"/>
</dbReference>
<feature type="region of interest" description="Disordered" evidence="1">
    <location>
        <begin position="749"/>
        <end position="808"/>
    </location>
</feature>
<evidence type="ECO:0000259" key="2">
    <source>
        <dbReference type="Pfam" id="PF08588"/>
    </source>
</evidence>
<feature type="compositionally biased region" description="Gly residues" evidence="1">
    <location>
        <begin position="758"/>
        <end position="769"/>
    </location>
</feature>
<evidence type="ECO:0000256" key="1">
    <source>
        <dbReference type="SAM" id="MobiDB-lite"/>
    </source>
</evidence>
<feature type="compositionally biased region" description="Polar residues" evidence="1">
    <location>
        <begin position="779"/>
        <end position="790"/>
    </location>
</feature>
<feature type="region of interest" description="Disordered" evidence="1">
    <location>
        <begin position="150"/>
        <end position="189"/>
    </location>
</feature>
<feature type="region of interest" description="Disordered" evidence="1">
    <location>
        <begin position="267"/>
        <end position="464"/>
    </location>
</feature>
<organism evidence="3 4">
    <name type="scientific">Phakopsora pachyrhizi</name>
    <name type="common">Asian soybean rust disease fungus</name>
    <dbReference type="NCBI Taxonomy" id="170000"/>
    <lineage>
        <taxon>Eukaryota</taxon>
        <taxon>Fungi</taxon>
        <taxon>Dikarya</taxon>
        <taxon>Basidiomycota</taxon>
        <taxon>Pucciniomycotina</taxon>
        <taxon>Pucciniomycetes</taxon>
        <taxon>Pucciniales</taxon>
        <taxon>Phakopsoraceae</taxon>
        <taxon>Phakopsora</taxon>
    </lineage>
</organism>
<dbReference type="Pfam" id="PF08588">
    <property type="entry name" value="Duc1"/>
    <property type="match status" value="1"/>
</dbReference>
<feature type="compositionally biased region" description="Polar residues" evidence="1">
    <location>
        <begin position="502"/>
        <end position="522"/>
    </location>
</feature>
<evidence type="ECO:0000313" key="4">
    <source>
        <dbReference type="Proteomes" id="UP001153365"/>
    </source>
</evidence>
<feature type="compositionally biased region" description="Polar residues" evidence="1">
    <location>
        <begin position="158"/>
        <end position="176"/>
    </location>
</feature>
<dbReference type="AlphaFoldDB" id="A0AAV0AY12"/>
<keyword evidence="4" id="KW-1185">Reference proteome</keyword>
<feature type="compositionally biased region" description="Low complexity" evidence="1">
    <location>
        <begin position="531"/>
        <end position="542"/>
    </location>
</feature>
<feature type="region of interest" description="Disordered" evidence="1">
    <location>
        <begin position="592"/>
        <end position="612"/>
    </location>
</feature>
<feature type="compositionally biased region" description="Acidic residues" evidence="1">
    <location>
        <begin position="797"/>
        <end position="808"/>
    </location>
</feature>
<reference evidence="3" key="1">
    <citation type="submission" date="2022-06" db="EMBL/GenBank/DDBJ databases">
        <authorList>
            <consortium name="SYNGENTA / RWTH Aachen University"/>
        </authorList>
    </citation>
    <scope>NUCLEOTIDE SEQUENCE</scope>
</reference>
<feature type="compositionally biased region" description="Low complexity" evidence="1">
    <location>
        <begin position="455"/>
        <end position="464"/>
    </location>
</feature>
<protein>
    <recommendedName>
        <fullName evidence="2">Domain of unknown function at the cortex 1 domain-containing protein</fullName>
    </recommendedName>
</protein>
<feature type="compositionally biased region" description="Polar residues" evidence="1">
    <location>
        <begin position="321"/>
        <end position="340"/>
    </location>
</feature>
<accession>A0AAV0AY12</accession>